<dbReference type="PATRIC" id="fig|1550024.3.peg.2104"/>
<dbReference type="Gene3D" id="3.40.50.300">
    <property type="entry name" value="P-loop containing nucleotide triphosphate hydrolases"/>
    <property type="match status" value="1"/>
</dbReference>
<dbReference type="Pfam" id="PF02463">
    <property type="entry name" value="SMC_N"/>
    <property type="match status" value="1"/>
</dbReference>
<dbReference type="InterPro" id="IPR042174">
    <property type="entry name" value="RecF_2"/>
</dbReference>
<evidence type="ECO:0000256" key="9">
    <source>
        <dbReference type="ARBA" id="ARBA00023125"/>
    </source>
</evidence>
<keyword evidence="18" id="KW-1185">Reference proteome</keyword>
<dbReference type="EMBL" id="JXXK01000011">
    <property type="protein sequence ID" value="KJF39936.1"/>
    <property type="molecule type" value="Genomic_DNA"/>
</dbReference>
<evidence type="ECO:0000313" key="17">
    <source>
        <dbReference type="EMBL" id="MST92812.1"/>
    </source>
</evidence>
<dbReference type="RefSeq" id="WP_050005337.1">
    <property type="nucleotide sequence ID" value="NZ_CAQJQL010000001.1"/>
</dbReference>
<keyword evidence="7 12" id="KW-0227">DNA damage</keyword>
<dbReference type="Gene3D" id="1.20.1050.90">
    <property type="entry name" value="RecF/RecN/SMC, N-terminal domain"/>
    <property type="match status" value="1"/>
</dbReference>
<evidence type="ECO:0000313" key="16">
    <source>
        <dbReference type="EMBL" id="KUE76040.1"/>
    </source>
</evidence>
<evidence type="ECO:0000313" key="15">
    <source>
        <dbReference type="EMBL" id="KJF39936.1"/>
    </source>
</evidence>
<evidence type="ECO:0000256" key="1">
    <source>
        <dbReference type="ARBA" id="ARBA00004496"/>
    </source>
</evidence>
<dbReference type="HAMAP" id="MF_00365">
    <property type="entry name" value="RecF"/>
    <property type="match status" value="1"/>
</dbReference>
<dbReference type="InterPro" id="IPR027417">
    <property type="entry name" value="P-loop_NTPase"/>
</dbReference>
<proteinExistence type="inferred from homology"/>
<evidence type="ECO:0000256" key="10">
    <source>
        <dbReference type="ARBA" id="ARBA00023204"/>
    </source>
</evidence>
<evidence type="ECO:0000256" key="2">
    <source>
        <dbReference type="ARBA" id="ARBA00008016"/>
    </source>
</evidence>
<reference evidence="17 20" key="3">
    <citation type="submission" date="2019-08" db="EMBL/GenBank/DDBJ databases">
        <title>In-depth cultivation of the pig gut microbiome towards novel bacterial diversity and tailored functional studies.</title>
        <authorList>
            <person name="Wylensek D."/>
            <person name="Hitch T.C.A."/>
            <person name="Clavel T."/>
        </authorList>
    </citation>
    <scope>NUCLEOTIDE SEQUENCE [LARGE SCALE GENOMIC DNA]</scope>
    <source>
        <strain evidence="17 20">WCA3-601-WT-6J</strain>
    </source>
</reference>
<keyword evidence="6 12" id="KW-0547">Nucleotide-binding</keyword>
<reference evidence="15" key="1">
    <citation type="submission" date="2015-02" db="EMBL/GenBank/DDBJ databases">
        <title>A novel member of the family Ruminococcaceae isolated from human feces.</title>
        <authorList>
            <person name="Shkoporov A.N."/>
            <person name="Chaplin A.V."/>
            <person name="Motuzova O.V."/>
            <person name="Kafarskaia L.I."/>
            <person name="Khokhlova E.V."/>
            <person name="Efimov B.A."/>
        </authorList>
    </citation>
    <scope>NUCLEOTIDE SEQUENCE [LARGE SCALE GENOMIC DNA]</scope>
    <source>
        <strain evidence="15">585-1</strain>
    </source>
</reference>
<dbReference type="NCBIfam" id="TIGR00611">
    <property type="entry name" value="recf"/>
    <property type="match status" value="1"/>
</dbReference>
<sequence>MILKALEVENYRNIPAARFEPGRELTVICGKNGQGKTNLLEAVWLLTGGKSFRGAKDAELIRENAGYAVAEGETQGFGKESRIRVFVGGQPGARKARTVRVNGVDYGRAANAAGTFTAVVFDPGHLSLVKGSPEGRRRFLDAALCQLYPGYVTLLRRYSRLVTQKNALLKSYWQTPDANGLLDVFDEKLAESGAAVSAKRQEYLALIEPEITGTYRDIASGSETLAIQYEPSFEPEKGLAPVLRESRARDIAAGFCTAGPHREDFSISIDGRAAKVFASQGQQRSAVLSLKLAEAAGAQKITGEHPVMLLDDVLSELDETRQSYLLSRMEHRQTIVTACDPDLFRRTSGRVYRMEGGILHAL</sequence>
<dbReference type="GO" id="GO:0005524">
    <property type="term" value="F:ATP binding"/>
    <property type="evidence" value="ECO:0007669"/>
    <property type="project" value="UniProtKB-UniRule"/>
</dbReference>
<dbReference type="GO" id="GO:0006302">
    <property type="term" value="P:double-strand break repair"/>
    <property type="evidence" value="ECO:0007669"/>
    <property type="project" value="TreeGrafter"/>
</dbReference>
<keyword evidence="10 12" id="KW-0234">DNA repair</keyword>
<evidence type="ECO:0000256" key="4">
    <source>
        <dbReference type="ARBA" id="ARBA00022490"/>
    </source>
</evidence>
<evidence type="ECO:0000313" key="20">
    <source>
        <dbReference type="Proteomes" id="UP000431913"/>
    </source>
</evidence>
<dbReference type="GO" id="GO:0000731">
    <property type="term" value="P:DNA synthesis involved in DNA repair"/>
    <property type="evidence" value="ECO:0007669"/>
    <property type="project" value="TreeGrafter"/>
</dbReference>
<evidence type="ECO:0000256" key="11">
    <source>
        <dbReference type="ARBA" id="ARBA00023236"/>
    </source>
</evidence>
<dbReference type="GeneID" id="42856771"/>
<evidence type="ECO:0000259" key="14">
    <source>
        <dbReference type="Pfam" id="PF02463"/>
    </source>
</evidence>
<keyword evidence="8 12" id="KW-0067">ATP-binding</keyword>
<gene>
    <name evidence="12" type="primary">recF</name>
    <name evidence="16" type="ORF">ASJ35_10715</name>
    <name evidence="17" type="ORF">FYJ76_12880</name>
    <name evidence="15" type="ORF">TQ39_09255</name>
</gene>
<organism evidence="15 18">
    <name type="scientific">Ruthenibacterium lactatiformans</name>
    <dbReference type="NCBI Taxonomy" id="1550024"/>
    <lineage>
        <taxon>Bacteria</taxon>
        <taxon>Bacillati</taxon>
        <taxon>Bacillota</taxon>
        <taxon>Clostridia</taxon>
        <taxon>Eubacteriales</taxon>
        <taxon>Oscillospiraceae</taxon>
        <taxon>Ruthenibacterium</taxon>
    </lineage>
</organism>
<evidence type="ECO:0000313" key="19">
    <source>
        <dbReference type="Proteomes" id="UP000053433"/>
    </source>
</evidence>
<comment type="caution">
    <text evidence="15">The sequence shown here is derived from an EMBL/GenBank/DDBJ whole genome shotgun (WGS) entry which is preliminary data.</text>
</comment>
<dbReference type="AlphaFoldDB" id="A0A0D8J064"/>
<keyword evidence="4 12" id="KW-0963">Cytoplasm</keyword>
<dbReference type="EMBL" id="LMUA01000013">
    <property type="protein sequence ID" value="KUE76040.1"/>
    <property type="molecule type" value="Genomic_DNA"/>
</dbReference>
<dbReference type="SUPFAM" id="SSF52540">
    <property type="entry name" value="P-loop containing nucleoside triphosphate hydrolases"/>
    <property type="match status" value="1"/>
</dbReference>
<dbReference type="Proteomes" id="UP000032483">
    <property type="component" value="Unassembled WGS sequence"/>
</dbReference>
<comment type="function">
    <text evidence="12 13">The RecF protein is involved in DNA metabolism; it is required for DNA replication and normal SOS inducibility. RecF binds preferentially to single-stranded, linear DNA. It also seems to bind ATP.</text>
</comment>
<dbReference type="Proteomes" id="UP000431913">
    <property type="component" value="Unassembled WGS sequence"/>
</dbReference>
<dbReference type="PANTHER" id="PTHR32182:SF0">
    <property type="entry name" value="DNA REPLICATION AND REPAIR PROTEIN RECF"/>
    <property type="match status" value="1"/>
</dbReference>
<dbReference type="InterPro" id="IPR001238">
    <property type="entry name" value="DNA-binding_RecF"/>
</dbReference>
<evidence type="ECO:0000256" key="12">
    <source>
        <dbReference type="HAMAP-Rule" id="MF_00365"/>
    </source>
</evidence>
<dbReference type="PANTHER" id="PTHR32182">
    <property type="entry name" value="DNA REPLICATION AND REPAIR PROTEIN RECF"/>
    <property type="match status" value="1"/>
</dbReference>
<dbReference type="GO" id="GO:0005737">
    <property type="term" value="C:cytoplasm"/>
    <property type="evidence" value="ECO:0007669"/>
    <property type="project" value="UniProtKB-SubCell"/>
</dbReference>
<name>A0A0D8J064_9FIRM</name>
<reference evidence="16 19" key="2">
    <citation type="submission" date="2015-10" db="EMBL/GenBank/DDBJ databases">
        <title>A novel member of the family Ruminococcaceae isolated from human faeces.</title>
        <authorList>
            <person name="Shkoporov A.N."/>
            <person name="Chaplin A.V."/>
            <person name="Motuzova O.V."/>
            <person name="Kafarskaia L.I."/>
            <person name="Efimov B.A."/>
        </authorList>
    </citation>
    <scope>NUCLEOTIDE SEQUENCE [LARGE SCALE GENOMIC DNA]</scope>
    <source>
        <strain evidence="16 19">668</strain>
    </source>
</reference>
<dbReference type="PROSITE" id="PS00618">
    <property type="entry name" value="RECF_2"/>
    <property type="match status" value="1"/>
</dbReference>
<feature type="binding site" evidence="12">
    <location>
        <begin position="30"/>
        <end position="37"/>
    </location>
    <ligand>
        <name>ATP</name>
        <dbReference type="ChEBI" id="CHEBI:30616"/>
    </ligand>
</feature>
<dbReference type="InterPro" id="IPR018078">
    <property type="entry name" value="DNA-binding_RecF_CS"/>
</dbReference>
<comment type="similarity">
    <text evidence="2 12 13">Belongs to the RecF family.</text>
</comment>
<accession>A0A0D8J064</accession>
<evidence type="ECO:0000256" key="3">
    <source>
        <dbReference type="ARBA" id="ARBA00020170"/>
    </source>
</evidence>
<evidence type="ECO:0000256" key="13">
    <source>
        <dbReference type="RuleBase" id="RU000578"/>
    </source>
</evidence>
<dbReference type="GO" id="GO:0009432">
    <property type="term" value="P:SOS response"/>
    <property type="evidence" value="ECO:0007669"/>
    <property type="project" value="UniProtKB-UniRule"/>
</dbReference>
<dbReference type="GO" id="GO:0006260">
    <property type="term" value="P:DNA replication"/>
    <property type="evidence" value="ECO:0007669"/>
    <property type="project" value="UniProtKB-UniRule"/>
</dbReference>
<dbReference type="Proteomes" id="UP000053433">
    <property type="component" value="Unassembled WGS sequence"/>
</dbReference>
<dbReference type="PROSITE" id="PS00617">
    <property type="entry name" value="RECF_1"/>
    <property type="match status" value="1"/>
</dbReference>
<keyword evidence="11 12" id="KW-0742">SOS response</keyword>
<feature type="domain" description="RecF/RecN/SMC N-terminal" evidence="14">
    <location>
        <begin position="3"/>
        <end position="347"/>
    </location>
</feature>
<evidence type="ECO:0000313" key="18">
    <source>
        <dbReference type="Proteomes" id="UP000032483"/>
    </source>
</evidence>
<accession>A0A0W7TQB8</accession>
<dbReference type="GO" id="GO:0003697">
    <property type="term" value="F:single-stranded DNA binding"/>
    <property type="evidence" value="ECO:0007669"/>
    <property type="project" value="UniProtKB-UniRule"/>
</dbReference>
<evidence type="ECO:0000256" key="5">
    <source>
        <dbReference type="ARBA" id="ARBA00022705"/>
    </source>
</evidence>
<keyword evidence="5 12" id="KW-0235">DNA replication</keyword>
<evidence type="ECO:0000256" key="7">
    <source>
        <dbReference type="ARBA" id="ARBA00022763"/>
    </source>
</evidence>
<dbReference type="EMBL" id="VUNJ01000015">
    <property type="protein sequence ID" value="MST92812.1"/>
    <property type="molecule type" value="Genomic_DNA"/>
</dbReference>
<comment type="subcellular location">
    <subcellularLocation>
        <location evidence="1 12 13">Cytoplasm</location>
    </subcellularLocation>
</comment>
<dbReference type="InterPro" id="IPR003395">
    <property type="entry name" value="RecF/RecN/SMC_N"/>
</dbReference>
<evidence type="ECO:0000256" key="6">
    <source>
        <dbReference type="ARBA" id="ARBA00022741"/>
    </source>
</evidence>
<keyword evidence="9 12" id="KW-0238">DNA-binding</keyword>
<evidence type="ECO:0000256" key="8">
    <source>
        <dbReference type="ARBA" id="ARBA00022840"/>
    </source>
</evidence>
<protein>
    <recommendedName>
        <fullName evidence="3 12">DNA replication and repair protein RecF</fullName>
    </recommendedName>
</protein>